<protein>
    <recommendedName>
        <fullName evidence="2">[histone H3]-lysine(4) N-trimethyltransferase</fullName>
        <ecNumber evidence="2">2.1.1.354</ecNumber>
    </recommendedName>
</protein>
<dbReference type="InterPro" id="IPR044570">
    <property type="entry name" value="Set1-like"/>
</dbReference>
<evidence type="ECO:0000256" key="9">
    <source>
        <dbReference type="ARBA" id="ARBA00023163"/>
    </source>
</evidence>
<comment type="catalytic activity">
    <reaction evidence="11">
        <text>L-lysyl(4)-[histone H3] + 3 S-adenosyl-L-methionine = N(6),N(6),N(6)-trimethyl-L-lysyl(4)-[histone H3] + 3 S-adenosyl-L-homocysteine + 3 H(+)</text>
        <dbReference type="Rhea" id="RHEA:60260"/>
        <dbReference type="Rhea" id="RHEA-COMP:15537"/>
        <dbReference type="Rhea" id="RHEA-COMP:15547"/>
        <dbReference type="ChEBI" id="CHEBI:15378"/>
        <dbReference type="ChEBI" id="CHEBI:29969"/>
        <dbReference type="ChEBI" id="CHEBI:57856"/>
        <dbReference type="ChEBI" id="CHEBI:59789"/>
        <dbReference type="ChEBI" id="CHEBI:61961"/>
        <dbReference type="EC" id="2.1.1.354"/>
    </reaction>
</comment>
<feature type="region of interest" description="Disordered" evidence="14">
    <location>
        <begin position="742"/>
        <end position="764"/>
    </location>
</feature>
<keyword evidence="5" id="KW-0949">S-adenosyl-L-methionine</keyword>
<dbReference type="CDD" id="cd19169">
    <property type="entry name" value="SET_SETD1"/>
    <property type="match status" value="1"/>
</dbReference>
<feature type="compositionally biased region" description="Polar residues" evidence="14">
    <location>
        <begin position="752"/>
        <end position="761"/>
    </location>
</feature>
<dbReference type="PANTHER" id="PTHR45814">
    <property type="entry name" value="HISTONE-LYSINE N-METHYLTRANSFERASE SETD1"/>
    <property type="match status" value="1"/>
</dbReference>
<evidence type="ECO:0000259" key="16">
    <source>
        <dbReference type="PROSITE" id="PS50829"/>
    </source>
</evidence>
<dbReference type="PROSITE" id="PS50280">
    <property type="entry name" value="SET"/>
    <property type="match status" value="1"/>
</dbReference>
<evidence type="ECO:0000256" key="14">
    <source>
        <dbReference type="SAM" id="MobiDB-lite"/>
    </source>
</evidence>
<dbReference type="Pfam" id="PF00856">
    <property type="entry name" value="SET"/>
    <property type="match status" value="1"/>
</dbReference>
<evidence type="ECO:0000256" key="12">
    <source>
        <dbReference type="ARBA" id="ARBA00047583"/>
    </source>
</evidence>
<feature type="region of interest" description="Disordered" evidence="14">
    <location>
        <begin position="841"/>
        <end position="866"/>
    </location>
</feature>
<evidence type="ECO:0000256" key="5">
    <source>
        <dbReference type="ARBA" id="ARBA00022691"/>
    </source>
</evidence>
<evidence type="ECO:0000256" key="13">
    <source>
        <dbReference type="ARBA" id="ARBA00049129"/>
    </source>
</evidence>
<evidence type="ECO:0000256" key="6">
    <source>
        <dbReference type="ARBA" id="ARBA00022853"/>
    </source>
</evidence>
<keyword evidence="6" id="KW-0156">Chromatin regulator</keyword>
<evidence type="ECO:0000256" key="4">
    <source>
        <dbReference type="ARBA" id="ARBA00022679"/>
    </source>
</evidence>
<accession>A0A5J4ZBH9</accession>
<dbReference type="SUPFAM" id="SSF55277">
    <property type="entry name" value="GYF domain"/>
    <property type="match status" value="1"/>
</dbReference>
<evidence type="ECO:0000256" key="2">
    <source>
        <dbReference type="ARBA" id="ARBA00012182"/>
    </source>
</evidence>
<keyword evidence="10" id="KW-0539">Nucleus</keyword>
<keyword evidence="19" id="KW-1185">Reference proteome</keyword>
<name>A0A5J4ZBH9_9ASTE</name>
<dbReference type="Gene3D" id="2.170.270.10">
    <property type="entry name" value="SET domain"/>
    <property type="match status" value="1"/>
</dbReference>
<dbReference type="EC" id="2.1.1.354" evidence="2"/>
<dbReference type="GO" id="GO:0003723">
    <property type="term" value="F:RNA binding"/>
    <property type="evidence" value="ECO:0007669"/>
    <property type="project" value="UniProtKB-KW"/>
</dbReference>
<keyword evidence="3" id="KW-0489">Methyltransferase</keyword>
<comment type="catalytic activity">
    <reaction evidence="13">
        <text>N(6),N(6)-dimethyl-L-lysyl(4)-[histone H3] + S-adenosyl-L-methionine = N(6),N(6),N(6)-trimethyl-L-lysyl(4)-[histone H3] + S-adenosyl-L-homocysteine + H(+)</text>
        <dbReference type="Rhea" id="RHEA:60272"/>
        <dbReference type="Rhea" id="RHEA-COMP:15537"/>
        <dbReference type="Rhea" id="RHEA-COMP:15540"/>
        <dbReference type="ChEBI" id="CHEBI:15378"/>
        <dbReference type="ChEBI" id="CHEBI:57856"/>
        <dbReference type="ChEBI" id="CHEBI:59789"/>
        <dbReference type="ChEBI" id="CHEBI:61961"/>
        <dbReference type="ChEBI" id="CHEBI:61976"/>
    </reaction>
</comment>
<keyword evidence="4" id="KW-0808">Transferase</keyword>
<evidence type="ECO:0000313" key="19">
    <source>
        <dbReference type="Proteomes" id="UP000325577"/>
    </source>
</evidence>
<sequence>MVSSTLCSSETVCFDSETQLHEYDHSLFSRKRLKISDSVRYDLVSHICRGNFGDVASSMELSHGCLNNVHRSSSCCNCDGEVGSHSAMEMSCQLNGNSSNISQPCDIGGTSYKPESNAAYASPAFVGGWMYVNEQGQMCGPYIQEQLYEGLSTGFLPEELPVYPIINGTLISPVPLKYFKQFPDHVASGFQYLTGGTSDINGTTNYFMGSAGELAASKQEFVAPVTIYSDSQDASQVCVSYNGYSSSQLMPNSEAASLIASYLQLSGEESCWLFEDDEGRKHGPHSLLELYSWHHYGYLRNSLMIYHADNKFKPFTLESMINTWRSTGPGSVSISDAKDNETGSLLNFISEVSEEVSSQLHSGIMKAARRVVLDEIISHIITECAATKKTNRHLKFKMVNQAVKTLFLDSEAVNFSTAKEKADAVISLCPDTSARGVLCEKSGFFDGRKEDVASGSEEAVSINVSGQKCPVNGSPTKFPSSMKSVGSFENFWGAYIVVCRMFFDACMKVTWNALFYDPIVEYSAAWRKRKRWSGHSSAFEQGFQWKEYGGKIEKLSAEPLSEQESSACESDCPPGFEPVRMAPDIHPRSPTVCSSSFGEQSTKGSLLNTDQIFDNMGYILESVENDLHLSAKMSLVQYFETIVEEEVEKLVDFSEDGEDDELNELTVESSVQDSGIHGYDFPSTCPGSRIIISDDSQTPLQSEKPFHQTTVSVYANSLSNFLSSAICSLCTLANEVVNDQEIEIDEPRPPQSEDNSTTLGPSRNYKFRPSRSNECFPKIGKYVATAMFRQKLHDDVLREWKFLFVDNALHEFLVSWCSSKKHCKSDAIKEGAYKIIKERSEDSSAGLDKHRERSRGCHNSGPSEVSSGIRKYTYYRKKKLARIKLGSLSHLAASGDIGLQNHFAEKSSKQDSSGDVSKIAGFETTVGNLQKTGLSNFQAESSIDTSLPADSSSTRDTSSQKSVKVARTCQNNIIRSNDPKCGKEIVSVSVEDSDCIEKIANSGGDAGIKEALAVDCSRKTSKSTKAAKLKRKHSVDDAPLSRSSKVLKVANGAAKQSAGKQVSVRKMKTSRSGTSNPCPRSDGCARSSINGWEWHKWSLNASPVEKARVRGVRCIHAQYMGSEVKLSQSLNVKGLSARTNRVKLRNLLAAAEGADLLKATQLKARKKRLHFQRSKIHDWGLVALEPIEAEDFVIEYVGELIRPRISDIRERHYEKTGIGSSYLFRLDDGYVVDATKRGGIARFINHSCQPNCYTKVISVEGQKRIFIYAKRHIAAGEEITYNYKFPLEEKKIPCNCGSRRCRGSLN</sequence>
<dbReference type="Proteomes" id="UP000325577">
    <property type="component" value="Linkage Group LG9"/>
</dbReference>
<evidence type="ECO:0000256" key="8">
    <source>
        <dbReference type="ARBA" id="ARBA00023015"/>
    </source>
</evidence>
<dbReference type="InterPro" id="IPR037841">
    <property type="entry name" value="SET_SETD1A/B"/>
</dbReference>
<evidence type="ECO:0000256" key="11">
    <source>
        <dbReference type="ARBA" id="ARBA00047571"/>
    </source>
</evidence>
<evidence type="ECO:0000256" key="3">
    <source>
        <dbReference type="ARBA" id="ARBA00022603"/>
    </source>
</evidence>
<evidence type="ECO:0000259" key="15">
    <source>
        <dbReference type="PROSITE" id="PS50280"/>
    </source>
</evidence>
<feature type="domain" description="GYF" evidence="16">
    <location>
        <begin position="269"/>
        <end position="316"/>
    </location>
</feature>
<dbReference type="SMART" id="SM00317">
    <property type="entry name" value="SET"/>
    <property type="match status" value="1"/>
</dbReference>
<dbReference type="InterPro" id="IPR035445">
    <property type="entry name" value="GYF-like_dom_sf"/>
</dbReference>
<gene>
    <name evidence="18" type="ORF">F0562_017896</name>
</gene>
<keyword evidence="8" id="KW-0805">Transcription regulation</keyword>
<dbReference type="PROSITE" id="PS50829">
    <property type="entry name" value="GYF"/>
    <property type="match status" value="1"/>
</dbReference>
<evidence type="ECO:0000256" key="10">
    <source>
        <dbReference type="ARBA" id="ARBA00023242"/>
    </source>
</evidence>
<dbReference type="InterPro" id="IPR003616">
    <property type="entry name" value="Post-SET_dom"/>
</dbReference>
<dbReference type="GO" id="GO:0140999">
    <property type="term" value="F:histone H3K4 trimethyltransferase activity"/>
    <property type="evidence" value="ECO:0007669"/>
    <property type="project" value="UniProtKB-EC"/>
</dbReference>
<dbReference type="InterPro" id="IPR046341">
    <property type="entry name" value="SET_dom_sf"/>
</dbReference>
<evidence type="ECO:0000256" key="1">
    <source>
        <dbReference type="ARBA" id="ARBA00004123"/>
    </source>
</evidence>
<dbReference type="InterPro" id="IPR003169">
    <property type="entry name" value="GYF"/>
</dbReference>
<feature type="domain" description="Post-SET" evidence="17">
    <location>
        <begin position="1290"/>
        <end position="1306"/>
    </location>
</feature>
<reference evidence="18 19" key="1">
    <citation type="submission" date="2019-09" db="EMBL/GenBank/DDBJ databases">
        <title>A chromosome-level genome assembly of the Chinese tupelo Nyssa sinensis.</title>
        <authorList>
            <person name="Yang X."/>
            <person name="Kang M."/>
            <person name="Yang Y."/>
            <person name="Xiong H."/>
            <person name="Wang M."/>
            <person name="Zhang Z."/>
            <person name="Wang Z."/>
            <person name="Wu H."/>
            <person name="Ma T."/>
            <person name="Liu J."/>
            <person name="Xi Z."/>
        </authorList>
    </citation>
    <scope>NUCLEOTIDE SEQUENCE [LARGE SCALE GENOMIC DNA]</scope>
    <source>
        <strain evidence="18">J267</strain>
        <tissue evidence="18">Leaf</tissue>
    </source>
</reference>
<dbReference type="OrthoDB" id="308383at2759"/>
<evidence type="ECO:0000313" key="18">
    <source>
        <dbReference type="EMBL" id="KAA8514717.1"/>
    </source>
</evidence>
<dbReference type="PANTHER" id="PTHR45814:SF2">
    <property type="entry name" value="HISTONE-LYSINE N-METHYLTRANSFERASE SETD1"/>
    <property type="match status" value="1"/>
</dbReference>
<evidence type="ECO:0000259" key="17">
    <source>
        <dbReference type="PROSITE" id="PS50868"/>
    </source>
</evidence>
<comment type="catalytic activity">
    <reaction evidence="12">
        <text>N(6)-methyl-L-lysyl(4)-[histone H3] + S-adenosyl-L-methionine = N(6),N(6)-dimethyl-L-lysyl(4)-[histone H3] + S-adenosyl-L-homocysteine + H(+)</text>
        <dbReference type="Rhea" id="RHEA:60268"/>
        <dbReference type="Rhea" id="RHEA-COMP:15540"/>
        <dbReference type="Rhea" id="RHEA-COMP:15543"/>
        <dbReference type="ChEBI" id="CHEBI:15378"/>
        <dbReference type="ChEBI" id="CHEBI:57856"/>
        <dbReference type="ChEBI" id="CHEBI:59789"/>
        <dbReference type="ChEBI" id="CHEBI:61929"/>
        <dbReference type="ChEBI" id="CHEBI:61976"/>
    </reaction>
</comment>
<dbReference type="GO" id="GO:0048188">
    <property type="term" value="C:Set1C/COMPASS complex"/>
    <property type="evidence" value="ECO:0007669"/>
    <property type="project" value="InterPro"/>
</dbReference>
<dbReference type="EMBL" id="CM018052">
    <property type="protein sequence ID" value="KAA8514717.1"/>
    <property type="molecule type" value="Genomic_DNA"/>
</dbReference>
<dbReference type="Gene3D" id="3.30.1490.40">
    <property type="match status" value="2"/>
</dbReference>
<dbReference type="GO" id="GO:0032259">
    <property type="term" value="P:methylation"/>
    <property type="evidence" value="ECO:0007669"/>
    <property type="project" value="UniProtKB-KW"/>
</dbReference>
<dbReference type="SMART" id="SM00508">
    <property type="entry name" value="PostSET"/>
    <property type="match status" value="1"/>
</dbReference>
<organism evidence="18 19">
    <name type="scientific">Nyssa sinensis</name>
    <dbReference type="NCBI Taxonomy" id="561372"/>
    <lineage>
        <taxon>Eukaryota</taxon>
        <taxon>Viridiplantae</taxon>
        <taxon>Streptophyta</taxon>
        <taxon>Embryophyta</taxon>
        <taxon>Tracheophyta</taxon>
        <taxon>Spermatophyta</taxon>
        <taxon>Magnoliopsida</taxon>
        <taxon>eudicotyledons</taxon>
        <taxon>Gunneridae</taxon>
        <taxon>Pentapetalae</taxon>
        <taxon>asterids</taxon>
        <taxon>Cornales</taxon>
        <taxon>Nyssaceae</taxon>
        <taxon>Nyssa</taxon>
    </lineage>
</organism>
<feature type="compositionally biased region" description="Basic and acidic residues" evidence="14">
    <location>
        <begin position="841"/>
        <end position="855"/>
    </location>
</feature>
<comment type="subcellular location">
    <subcellularLocation>
        <location evidence="1">Nucleus</location>
    </subcellularLocation>
</comment>
<dbReference type="PROSITE" id="PS50868">
    <property type="entry name" value="POST_SET"/>
    <property type="match status" value="1"/>
</dbReference>
<feature type="domain" description="SET" evidence="15">
    <location>
        <begin position="1167"/>
        <end position="1284"/>
    </location>
</feature>
<keyword evidence="7" id="KW-0694">RNA-binding</keyword>
<feature type="region of interest" description="Disordered" evidence="14">
    <location>
        <begin position="1057"/>
        <end position="1082"/>
    </location>
</feature>
<proteinExistence type="predicted"/>
<keyword evidence="9" id="KW-0804">Transcription</keyword>
<dbReference type="InterPro" id="IPR001214">
    <property type="entry name" value="SET_dom"/>
</dbReference>
<dbReference type="SUPFAM" id="SSF82199">
    <property type="entry name" value="SET domain"/>
    <property type="match status" value="1"/>
</dbReference>
<evidence type="ECO:0000256" key="7">
    <source>
        <dbReference type="ARBA" id="ARBA00022884"/>
    </source>
</evidence>